<dbReference type="NCBIfam" id="NF033537">
    <property type="entry name" value="lasso_biosyn_B2"/>
    <property type="match status" value="1"/>
</dbReference>
<dbReference type="AlphaFoldDB" id="A0A258D1U3"/>
<reference evidence="2 3" key="1">
    <citation type="submission" date="2017-03" db="EMBL/GenBank/DDBJ databases">
        <title>Lifting the veil on microbial sulfur biogeochemistry in mining wastewaters.</title>
        <authorList>
            <person name="Kantor R.S."/>
            <person name="Colenbrander Nelson T."/>
            <person name="Marshall S."/>
            <person name="Bennett D."/>
            <person name="Apte S."/>
            <person name="Camacho D."/>
            <person name="Thomas B.C."/>
            <person name="Warren L.A."/>
            <person name="Banfield J.F."/>
        </authorList>
    </citation>
    <scope>NUCLEOTIDE SEQUENCE [LARGE SCALE GENOMIC DNA]</scope>
    <source>
        <strain evidence="2">32-67-7</strain>
    </source>
</reference>
<evidence type="ECO:0000313" key="2">
    <source>
        <dbReference type="EMBL" id="OYX01293.1"/>
    </source>
</evidence>
<organism evidence="2 3">
    <name type="scientific">Caulobacter vibrioides</name>
    <name type="common">Caulobacter crescentus</name>
    <dbReference type="NCBI Taxonomy" id="155892"/>
    <lineage>
        <taxon>Bacteria</taxon>
        <taxon>Pseudomonadati</taxon>
        <taxon>Pseudomonadota</taxon>
        <taxon>Alphaproteobacteria</taxon>
        <taxon>Caulobacterales</taxon>
        <taxon>Caulobacteraceae</taxon>
        <taxon>Caulobacter</taxon>
    </lineage>
</organism>
<comment type="caution">
    <text evidence="2">The sequence shown here is derived from an EMBL/GenBank/DDBJ whole genome shotgun (WGS) entry which is preliminary data.</text>
</comment>
<gene>
    <name evidence="2" type="ORF">B7Z12_14470</name>
</gene>
<feature type="domain" description="Microcin J25-processing protein McjB C-terminal" evidence="1">
    <location>
        <begin position="132"/>
        <end position="224"/>
    </location>
</feature>
<evidence type="ECO:0000313" key="3">
    <source>
        <dbReference type="Proteomes" id="UP000215616"/>
    </source>
</evidence>
<dbReference type="Pfam" id="PF13471">
    <property type="entry name" value="Transglut_core3"/>
    <property type="match status" value="1"/>
</dbReference>
<dbReference type="InterPro" id="IPR053521">
    <property type="entry name" value="McjB-like"/>
</dbReference>
<dbReference type="Proteomes" id="UP000215616">
    <property type="component" value="Unassembled WGS sequence"/>
</dbReference>
<name>A0A258D1U3_CAUVI</name>
<protein>
    <recommendedName>
        <fullName evidence="1">Microcin J25-processing protein McjB C-terminal domain-containing protein</fullName>
    </recommendedName>
</protein>
<accession>A0A258D1U3</accession>
<dbReference type="EMBL" id="NCDQ01000255">
    <property type="protein sequence ID" value="OYX01293.1"/>
    <property type="molecule type" value="Genomic_DNA"/>
</dbReference>
<dbReference type="InterPro" id="IPR032708">
    <property type="entry name" value="McjB_C"/>
</dbReference>
<evidence type="ECO:0000259" key="1">
    <source>
        <dbReference type="Pfam" id="PF13471"/>
    </source>
</evidence>
<proteinExistence type="predicted"/>
<sequence length="226" mass="23515">MTIARPSIIGPAPHAVWLAPKVRAARADTDIVFLDIGADAYLCLPGASDDLQLGPGGAVALASAALAETLTQAGLVARDPHGRVEHAIPGIERGLVASTEVLTPAAISLAVQTNRIAARAIAGMPLDQVLALAGPLDPAALQAPTPSLLAASAAFARMAPWLPYAGLCLMRSLQQRLFLGRRGHAAAWVFGVRTWPFEAHCWLQAGTVVLDDTPAHAARFTPILVV</sequence>